<accession>A8VU00</accession>
<evidence type="ECO:0000313" key="2">
    <source>
        <dbReference type="EMBL" id="ABW20538.1"/>
    </source>
</evidence>
<geneLocation type="mitochondrion" evidence="2"/>
<dbReference type="RefSeq" id="YP_010449182.1">
    <property type="nucleotide sequence ID" value="NC_065455.1"/>
</dbReference>
<dbReference type="CTD" id="4509"/>
<evidence type="ECO:0000256" key="1">
    <source>
        <dbReference type="SAM" id="Phobius"/>
    </source>
</evidence>
<sequence>MPQFLPISFTLLMFFMSIIIMIIVVQNFFTPVFSESDSVGSAAYMMEIMDSQFVYYE</sequence>
<protein>
    <submittedName>
        <fullName evidence="2">ATP synthase F0 subunit 8</fullName>
    </submittedName>
</protein>
<feature type="transmembrane region" description="Helical" evidence="1">
    <location>
        <begin position="7"/>
        <end position="29"/>
    </location>
</feature>
<organism evidence="2">
    <name type="scientific">Bothriometopus macrocnemis</name>
    <dbReference type="NCBI Taxonomy" id="475769"/>
    <lineage>
        <taxon>Eukaryota</taxon>
        <taxon>Metazoa</taxon>
        <taxon>Ecdysozoa</taxon>
        <taxon>Arthropoda</taxon>
        <taxon>Hexapoda</taxon>
        <taxon>Insecta</taxon>
        <taxon>Pterygota</taxon>
        <taxon>Neoptera</taxon>
        <taxon>Paraneoptera</taxon>
        <taxon>Psocodea</taxon>
        <taxon>Troctomorpha</taxon>
        <taxon>Phthiraptera</taxon>
        <taxon>Ischnocera</taxon>
        <taxon>Philopteridae</taxon>
        <taxon>Bothriometopus</taxon>
    </lineage>
</organism>
<keyword evidence="2" id="KW-0496">Mitochondrion</keyword>
<reference evidence="2" key="1">
    <citation type="journal article" date="2007" name="J. Mol. Evol.">
        <title>The mitochondrial genome of the screamer louse Bothriometopus (phthiraptera: ischnocera): effects of extensive gene rearrangements on the evolution of the genome.</title>
        <authorList>
            <person name="Cameron S.L."/>
            <person name="Johnson K.P."/>
            <person name="Whiting M.F."/>
        </authorList>
    </citation>
    <scope>NUCLEOTIDE SEQUENCE</scope>
</reference>
<dbReference type="GeneID" id="74190176"/>
<dbReference type="EMBL" id="EU183542">
    <property type="protein sequence ID" value="ABW20538.1"/>
    <property type="molecule type" value="Genomic_DNA"/>
</dbReference>
<keyword evidence="1" id="KW-1133">Transmembrane helix</keyword>
<keyword evidence="1" id="KW-0812">Transmembrane</keyword>
<dbReference type="AlphaFoldDB" id="A8VU00"/>
<gene>
    <name evidence="2" type="primary">ATP8</name>
</gene>
<proteinExistence type="predicted"/>
<name>A8VU00_9NEOP</name>
<keyword evidence="1" id="KW-0472">Membrane</keyword>